<dbReference type="AlphaFoldDB" id="A0A5A7SB74"/>
<protein>
    <submittedName>
        <fullName evidence="4">Alpha/beta hydrolase</fullName>
    </submittedName>
</protein>
<sequence length="297" mass="32302">MQVTVRPVLQTWGALPNLPWPYGLIDTIATPLRAIGGSTVRPRKLTNCDAEWVRGPGADSDRVLLYLHGGAFICCGLHTHRRLVSRISAVCKAPALSVDYRMLPENPITESIEDCLDGYQLLLDLGYRNDQIVIVGDSAGGYMALMTAIVANERGIGYPAAVVCQSPFVDTDPERKLERLGNVRDPLFPANGLMSLAELMTKVEGERGHLDEYGRVRRPLDADLSGMPPVLIQAGADELLVVDAELIATEIADQGAECTLQLFEGQFHVFQAAADLIPEGQQAIDMIGEFVREHVAG</sequence>
<keyword evidence="2 4" id="KW-0378">Hydrolase</keyword>
<dbReference type="Proteomes" id="UP000322244">
    <property type="component" value="Unassembled WGS sequence"/>
</dbReference>
<dbReference type="Gene3D" id="3.40.50.1820">
    <property type="entry name" value="alpha/beta hydrolase"/>
    <property type="match status" value="1"/>
</dbReference>
<dbReference type="InterPro" id="IPR013094">
    <property type="entry name" value="AB_hydrolase_3"/>
</dbReference>
<proteinExistence type="inferred from homology"/>
<dbReference type="InterPro" id="IPR050300">
    <property type="entry name" value="GDXG_lipolytic_enzyme"/>
</dbReference>
<accession>A0A5A7SB74</accession>
<dbReference type="PANTHER" id="PTHR48081:SF30">
    <property type="entry name" value="ACETYL-HYDROLASE LIPR-RELATED"/>
    <property type="match status" value="1"/>
</dbReference>
<dbReference type="EMBL" id="VLNY01000006">
    <property type="protein sequence ID" value="KAA0022402.1"/>
    <property type="molecule type" value="Genomic_DNA"/>
</dbReference>
<evidence type="ECO:0000256" key="1">
    <source>
        <dbReference type="ARBA" id="ARBA00010515"/>
    </source>
</evidence>
<name>A0A5A7SB74_9NOCA</name>
<dbReference type="SUPFAM" id="SSF53474">
    <property type="entry name" value="alpha/beta-Hydrolases"/>
    <property type="match status" value="1"/>
</dbReference>
<dbReference type="InterPro" id="IPR029058">
    <property type="entry name" value="AB_hydrolase_fold"/>
</dbReference>
<comment type="similarity">
    <text evidence="1">Belongs to the 'GDXG' lipolytic enzyme family.</text>
</comment>
<dbReference type="OrthoDB" id="128186at2"/>
<dbReference type="PANTHER" id="PTHR48081">
    <property type="entry name" value="AB HYDROLASE SUPERFAMILY PROTEIN C4A8.06C"/>
    <property type="match status" value="1"/>
</dbReference>
<feature type="domain" description="Alpha/beta hydrolase fold-3" evidence="3">
    <location>
        <begin position="64"/>
        <end position="271"/>
    </location>
</feature>
<reference evidence="4 5" key="1">
    <citation type="submission" date="2019-07" db="EMBL/GenBank/DDBJ databases">
        <title>Rhodococcus cavernicolus sp. nov., isolated from a cave.</title>
        <authorList>
            <person name="Lee S.D."/>
        </authorList>
    </citation>
    <scope>NUCLEOTIDE SEQUENCE [LARGE SCALE GENOMIC DNA]</scope>
    <source>
        <strain evidence="4 5">C1-24</strain>
    </source>
</reference>
<evidence type="ECO:0000313" key="4">
    <source>
        <dbReference type="EMBL" id="KAA0022402.1"/>
    </source>
</evidence>
<organism evidence="4 5">
    <name type="scientific">Antrihabitans cavernicola</name>
    <dbReference type="NCBI Taxonomy" id="2495913"/>
    <lineage>
        <taxon>Bacteria</taxon>
        <taxon>Bacillati</taxon>
        <taxon>Actinomycetota</taxon>
        <taxon>Actinomycetes</taxon>
        <taxon>Mycobacteriales</taxon>
        <taxon>Nocardiaceae</taxon>
        <taxon>Antrihabitans</taxon>
    </lineage>
</organism>
<dbReference type="Pfam" id="PF07859">
    <property type="entry name" value="Abhydrolase_3"/>
    <property type="match status" value="1"/>
</dbReference>
<evidence type="ECO:0000313" key="5">
    <source>
        <dbReference type="Proteomes" id="UP000322244"/>
    </source>
</evidence>
<evidence type="ECO:0000259" key="3">
    <source>
        <dbReference type="Pfam" id="PF07859"/>
    </source>
</evidence>
<dbReference type="GO" id="GO:0004806">
    <property type="term" value="F:triacylglycerol lipase activity"/>
    <property type="evidence" value="ECO:0007669"/>
    <property type="project" value="TreeGrafter"/>
</dbReference>
<comment type="caution">
    <text evidence="4">The sequence shown here is derived from an EMBL/GenBank/DDBJ whole genome shotgun (WGS) entry which is preliminary data.</text>
</comment>
<keyword evidence="5" id="KW-1185">Reference proteome</keyword>
<gene>
    <name evidence="4" type="ORF">FOY51_15125</name>
</gene>
<evidence type="ECO:0000256" key="2">
    <source>
        <dbReference type="ARBA" id="ARBA00022801"/>
    </source>
</evidence>